<evidence type="ECO:0000256" key="3">
    <source>
        <dbReference type="ARBA" id="ARBA00022448"/>
    </source>
</evidence>
<keyword evidence="3" id="KW-0813">Transport</keyword>
<dbReference type="AlphaFoldDB" id="A0A7R9E8P8"/>
<evidence type="ECO:0000256" key="2">
    <source>
        <dbReference type="ARBA" id="ARBA00007965"/>
    </source>
</evidence>
<organism evidence="8">
    <name type="scientific">Timema monikensis</name>
    <dbReference type="NCBI Taxonomy" id="170555"/>
    <lineage>
        <taxon>Eukaryota</taxon>
        <taxon>Metazoa</taxon>
        <taxon>Ecdysozoa</taxon>
        <taxon>Arthropoda</taxon>
        <taxon>Hexapoda</taxon>
        <taxon>Insecta</taxon>
        <taxon>Pterygota</taxon>
        <taxon>Neoptera</taxon>
        <taxon>Polyneoptera</taxon>
        <taxon>Phasmatodea</taxon>
        <taxon>Timematodea</taxon>
        <taxon>Timematoidea</taxon>
        <taxon>Timematidae</taxon>
        <taxon>Timema</taxon>
    </lineage>
</organism>
<comment type="similarity">
    <text evidence="2">Belongs to the SLC29A/ENT transporter (TC 2.A.57) family.</text>
</comment>
<dbReference type="InterPro" id="IPR002259">
    <property type="entry name" value="Eqnu_transpt"/>
</dbReference>
<comment type="subcellular location">
    <subcellularLocation>
        <location evidence="1">Membrane</location>
        <topology evidence="1">Multi-pass membrane protein</topology>
    </subcellularLocation>
</comment>
<evidence type="ECO:0000256" key="4">
    <source>
        <dbReference type="ARBA" id="ARBA00022692"/>
    </source>
</evidence>
<evidence type="ECO:0000256" key="7">
    <source>
        <dbReference type="SAM" id="Phobius"/>
    </source>
</evidence>
<dbReference type="GO" id="GO:0005886">
    <property type="term" value="C:plasma membrane"/>
    <property type="evidence" value="ECO:0007669"/>
    <property type="project" value="TreeGrafter"/>
</dbReference>
<gene>
    <name evidence="8" type="ORF">TMSB3V08_LOCUS5187</name>
</gene>
<dbReference type="PANTHER" id="PTHR10332">
    <property type="entry name" value="EQUILIBRATIVE NUCLEOSIDE TRANSPORTER"/>
    <property type="match status" value="1"/>
</dbReference>
<feature type="transmembrane region" description="Helical" evidence="7">
    <location>
        <begin position="110"/>
        <end position="129"/>
    </location>
</feature>
<dbReference type="PANTHER" id="PTHR10332:SF10">
    <property type="entry name" value="EQUILIBRATIVE NUCLEOSIDE TRANSPORTER 4"/>
    <property type="match status" value="1"/>
</dbReference>
<accession>A0A7R9E8P8</accession>
<dbReference type="GO" id="GO:0008504">
    <property type="term" value="F:monoamine transmembrane transporter activity"/>
    <property type="evidence" value="ECO:0007669"/>
    <property type="project" value="TreeGrafter"/>
</dbReference>
<keyword evidence="5 7" id="KW-1133">Transmembrane helix</keyword>
<name>A0A7R9E8P8_9NEOP</name>
<evidence type="ECO:0000256" key="5">
    <source>
        <dbReference type="ARBA" id="ARBA00022989"/>
    </source>
</evidence>
<keyword evidence="6 7" id="KW-0472">Membrane</keyword>
<proteinExistence type="inferred from homology"/>
<feature type="transmembrane region" description="Helical" evidence="7">
    <location>
        <begin position="141"/>
        <end position="163"/>
    </location>
</feature>
<evidence type="ECO:0000256" key="6">
    <source>
        <dbReference type="ARBA" id="ARBA00023136"/>
    </source>
</evidence>
<keyword evidence="4 7" id="KW-0812">Transmembrane</keyword>
<dbReference type="EMBL" id="OB793723">
    <property type="protein sequence ID" value="CAD7428376.1"/>
    <property type="molecule type" value="Genomic_DNA"/>
</dbReference>
<dbReference type="GO" id="GO:0005337">
    <property type="term" value="F:nucleoside transmembrane transporter activity"/>
    <property type="evidence" value="ECO:0007669"/>
    <property type="project" value="InterPro"/>
</dbReference>
<evidence type="ECO:0000313" key="8">
    <source>
        <dbReference type="EMBL" id="CAD7428376.1"/>
    </source>
</evidence>
<sequence>MTLTWIESRKLPERFRVIWLATKNSIERKNAAHQLSLDQLIKKVENRQSNGPVPLRQQELTILDLQESKSLPSKGLQESKRVIIQICQIHGHVLYQILASVPYDWSRTQLIVFAWMRTLLIPLLLLCATPRGHPLIPREGYPMLFSLLLGVTNGLVGSVPMILAPSRVPEEHRELTGITNNNQTLFLK</sequence>
<evidence type="ECO:0000256" key="1">
    <source>
        <dbReference type="ARBA" id="ARBA00004141"/>
    </source>
</evidence>
<protein>
    <submittedName>
        <fullName evidence="8">Uncharacterized protein</fullName>
    </submittedName>
</protein>
<reference evidence="8" key="1">
    <citation type="submission" date="2020-11" db="EMBL/GenBank/DDBJ databases">
        <authorList>
            <person name="Tran Van P."/>
        </authorList>
    </citation>
    <scope>NUCLEOTIDE SEQUENCE</scope>
</reference>
<dbReference type="Pfam" id="PF01733">
    <property type="entry name" value="Nucleoside_tran"/>
    <property type="match status" value="1"/>
</dbReference>